<dbReference type="EMBL" id="QKYT01000078">
    <property type="protein sequence ID" value="RIA94566.1"/>
    <property type="molecule type" value="Genomic_DNA"/>
</dbReference>
<protein>
    <submittedName>
        <fullName evidence="1">Uncharacterized protein</fullName>
    </submittedName>
</protein>
<sequence length="150" mass="17572">MVNIKARRRKTLADSYELLNLVEDIILIIRDDLSIDGNPILEEALQNNKASMDISYREICNLLLYLKEDIIAIQDELSIIDYSNQERVEKVNEKVRVYLQKFEEFHSPLEDNPSVILQKYSEMVINKIQFTGEGHPLFSNLFLNNYTKFS</sequence>
<comment type="caution">
    <text evidence="1">The sequence shown here is derived from an EMBL/GenBank/DDBJ whole genome shotgun (WGS) entry which is preliminary data.</text>
</comment>
<dbReference type="AlphaFoldDB" id="A0A397TC92"/>
<organism evidence="1 2">
    <name type="scientific">Glomus cerebriforme</name>
    <dbReference type="NCBI Taxonomy" id="658196"/>
    <lineage>
        <taxon>Eukaryota</taxon>
        <taxon>Fungi</taxon>
        <taxon>Fungi incertae sedis</taxon>
        <taxon>Mucoromycota</taxon>
        <taxon>Glomeromycotina</taxon>
        <taxon>Glomeromycetes</taxon>
        <taxon>Glomerales</taxon>
        <taxon>Glomeraceae</taxon>
        <taxon>Glomus</taxon>
    </lineage>
</organism>
<proteinExistence type="predicted"/>
<dbReference type="Proteomes" id="UP000265703">
    <property type="component" value="Unassembled WGS sequence"/>
</dbReference>
<keyword evidence="2" id="KW-1185">Reference proteome</keyword>
<evidence type="ECO:0000313" key="2">
    <source>
        <dbReference type="Proteomes" id="UP000265703"/>
    </source>
</evidence>
<reference evidence="1 2" key="1">
    <citation type="submission" date="2018-06" db="EMBL/GenBank/DDBJ databases">
        <title>Comparative genomics reveals the genomic features of Rhizophagus irregularis, R. cerebriforme, R. diaphanum and Gigaspora rosea, and their symbiotic lifestyle signature.</title>
        <authorList>
            <person name="Morin E."/>
            <person name="San Clemente H."/>
            <person name="Chen E.C.H."/>
            <person name="De La Providencia I."/>
            <person name="Hainaut M."/>
            <person name="Kuo A."/>
            <person name="Kohler A."/>
            <person name="Murat C."/>
            <person name="Tang N."/>
            <person name="Roy S."/>
            <person name="Loubradou J."/>
            <person name="Henrissat B."/>
            <person name="Grigoriev I.V."/>
            <person name="Corradi N."/>
            <person name="Roux C."/>
            <person name="Martin F.M."/>
        </authorList>
    </citation>
    <scope>NUCLEOTIDE SEQUENCE [LARGE SCALE GENOMIC DNA]</scope>
    <source>
        <strain evidence="1 2">DAOM 227022</strain>
    </source>
</reference>
<gene>
    <name evidence="1" type="ORF">C1645_817843</name>
</gene>
<name>A0A397TC92_9GLOM</name>
<dbReference type="OrthoDB" id="2314780at2759"/>
<evidence type="ECO:0000313" key="1">
    <source>
        <dbReference type="EMBL" id="RIA94566.1"/>
    </source>
</evidence>
<accession>A0A397TC92</accession>
<dbReference type="STRING" id="658196.A0A397TC92"/>